<reference evidence="5" key="1">
    <citation type="journal article" date="2019" name="Int. J. Syst. Evol. Microbiol.">
        <title>The Global Catalogue of Microorganisms (GCM) 10K type strain sequencing project: providing services to taxonomists for standard genome sequencing and annotation.</title>
        <authorList>
            <consortium name="The Broad Institute Genomics Platform"/>
            <consortium name="The Broad Institute Genome Sequencing Center for Infectious Disease"/>
            <person name="Wu L."/>
            <person name="Ma J."/>
        </authorList>
    </citation>
    <scope>NUCLEOTIDE SEQUENCE [LARGE SCALE GENOMIC DNA]</scope>
    <source>
        <strain evidence="5">JCM 16578</strain>
    </source>
</reference>
<name>A0ABP7K758_9ACTN</name>
<keyword evidence="2" id="KW-1133">Transmembrane helix</keyword>
<evidence type="ECO:0000313" key="5">
    <source>
        <dbReference type="Proteomes" id="UP001501563"/>
    </source>
</evidence>
<dbReference type="EMBL" id="BAAAZA010000008">
    <property type="protein sequence ID" value="GAA3867976.1"/>
    <property type="molecule type" value="Genomic_DNA"/>
</dbReference>
<dbReference type="Proteomes" id="UP001501563">
    <property type="component" value="Unassembled WGS sequence"/>
</dbReference>
<accession>A0ABP7K758</accession>
<organism evidence="4 5">
    <name type="scientific">Streptomyces lannensis</name>
    <dbReference type="NCBI Taxonomy" id="766498"/>
    <lineage>
        <taxon>Bacteria</taxon>
        <taxon>Bacillati</taxon>
        <taxon>Actinomycetota</taxon>
        <taxon>Actinomycetes</taxon>
        <taxon>Kitasatosporales</taxon>
        <taxon>Streptomycetaceae</taxon>
        <taxon>Streptomyces</taxon>
    </lineage>
</organism>
<dbReference type="RefSeq" id="WP_345549306.1">
    <property type="nucleotide sequence ID" value="NZ_BAAAZA010000008.1"/>
</dbReference>
<protein>
    <submittedName>
        <fullName evidence="4">TIGR03943 family protein</fullName>
    </submittedName>
</protein>
<feature type="transmembrane region" description="Helical" evidence="2">
    <location>
        <begin position="102"/>
        <end position="121"/>
    </location>
</feature>
<keyword evidence="5" id="KW-1185">Reference proteome</keyword>
<feature type="compositionally biased region" description="Basic residues" evidence="1">
    <location>
        <begin position="60"/>
        <end position="70"/>
    </location>
</feature>
<dbReference type="NCBIfam" id="TIGR03943">
    <property type="entry name" value="TIGR03943 family putative permease subunit"/>
    <property type="match status" value="1"/>
</dbReference>
<feature type="transmembrane region" description="Helical" evidence="2">
    <location>
        <begin position="38"/>
        <end position="55"/>
    </location>
</feature>
<feature type="domain" description="DUF1980" evidence="3">
    <location>
        <begin position="169"/>
        <end position="257"/>
    </location>
</feature>
<keyword evidence="2" id="KW-0472">Membrane</keyword>
<keyword evidence="2" id="KW-0812">Transmembrane</keyword>
<gene>
    <name evidence="4" type="ORF">GCM10022207_35850</name>
</gene>
<dbReference type="InterPro" id="IPR015402">
    <property type="entry name" value="DUF1980"/>
</dbReference>
<proteinExistence type="predicted"/>
<evidence type="ECO:0000256" key="2">
    <source>
        <dbReference type="SAM" id="Phobius"/>
    </source>
</evidence>
<feature type="compositionally biased region" description="Basic and acidic residues" evidence="1">
    <location>
        <begin position="71"/>
        <end position="80"/>
    </location>
</feature>
<sequence>MKRPVQVVLLVLGGLGLLRASLLTDLYLRYVKQDLRPVLIASGVLLLLLGVADAVSQWRHRGEHHGHRGHHVDTPGRESQEAEGQGGEDGGHGHDHSGMPRAAWLLFLPVLSLLLYAPPALGAYTAARETPAAVDERQHFGPLPLASPVPMTLSDFTGRVRQDRARAVKGRDIEMTGFVTPRGQGGGWYLTRIIFSCCAADARTVKVRMYGSAVPPADTWVAVTGTWHPGGTLGTPSAPVALDTRSVERITRPVNAYTDDLPLATSR</sequence>
<evidence type="ECO:0000313" key="4">
    <source>
        <dbReference type="EMBL" id="GAA3867976.1"/>
    </source>
</evidence>
<feature type="region of interest" description="Disordered" evidence="1">
    <location>
        <begin position="60"/>
        <end position="95"/>
    </location>
</feature>
<dbReference type="InterPro" id="IPR048447">
    <property type="entry name" value="DUF1980_C"/>
</dbReference>
<dbReference type="Pfam" id="PF21537">
    <property type="entry name" value="DUF1980_C"/>
    <property type="match status" value="1"/>
</dbReference>
<evidence type="ECO:0000256" key="1">
    <source>
        <dbReference type="SAM" id="MobiDB-lite"/>
    </source>
</evidence>
<comment type="caution">
    <text evidence="4">The sequence shown here is derived from an EMBL/GenBank/DDBJ whole genome shotgun (WGS) entry which is preliminary data.</text>
</comment>
<evidence type="ECO:0000259" key="3">
    <source>
        <dbReference type="Pfam" id="PF21537"/>
    </source>
</evidence>